<keyword evidence="1" id="KW-0812">Transmembrane</keyword>
<accession>A0A841GGR0</accession>
<dbReference type="AlphaFoldDB" id="A0A841GGR0"/>
<organism evidence="2 3">
    <name type="scientific">Tolumonas osonensis</name>
    <dbReference type="NCBI Taxonomy" id="675874"/>
    <lineage>
        <taxon>Bacteria</taxon>
        <taxon>Pseudomonadati</taxon>
        <taxon>Pseudomonadota</taxon>
        <taxon>Gammaproteobacteria</taxon>
        <taxon>Aeromonadales</taxon>
        <taxon>Aeromonadaceae</taxon>
        <taxon>Tolumonas</taxon>
    </lineage>
</organism>
<keyword evidence="1" id="KW-1133">Transmembrane helix</keyword>
<dbReference type="Proteomes" id="UP000585721">
    <property type="component" value="Unassembled WGS sequence"/>
</dbReference>
<proteinExistence type="predicted"/>
<gene>
    <name evidence="2" type="ORF">HNR75_001784</name>
</gene>
<evidence type="ECO:0000256" key="1">
    <source>
        <dbReference type="SAM" id="Phobius"/>
    </source>
</evidence>
<keyword evidence="3" id="KW-1185">Reference proteome</keyword>
<reference evidence="2 3" key="1">
    <citation type="submission" date="2020-08" db="EMBL/GenBank/DDBJ databases">
        <title>Genomic Encyclopedia of Type Strains, Phase IV (KMG-IV): sequencing the most valuable type-strain genomes for metagenomic binning, comparative biology and taxonomic classification.</title>
        <authorList>
            <person name="Goeker M."/>
        </authorList>
    </citation>
    <scope>NUCLEOTIDE SEQUENCE [LARGE SCALE GENOMIC DNA]</scope>
    <source>
        <strain evidence="2 3">DSM 22975</strain>
    </source>
</reference>
<evidence type="ECO:0000313" key="3">
    <source>
        <dbReference type="Proteomes" id="UP000585721"/>
    </source>
</evidence>
<evidence type="ECO:0000313" key="2">
    <source>
        <dbReference type="EMBL" id="MBB6055866.1"/>
    </source>
</evidence>
<protein>
    <submittedName>
        <fullName evidence="2">Uncharacterized protein</fullName>
    </submittedName>
</protein>
<comment type="caution">
    <text evidence="2">The sequence shown here is derived from an EMBL/GenBank/DDBJ whole genome shotgun (WGS) entry which is preliminary data.</text>
</comment>
<dbReference type="RefSeq" id="WP_188026606.1">
    <property type="nucleotide sequence ID" value="NZ_JACHGR010000005.1"/>
</dbReference>
<name>A0A841GGR0_9GAMM</name>
<dbReference type="EMBL" id="JACHGR010000005">
    <property type="protein sequence ID" value="MBB6055866.1"/>
    <property type="molecule type" value="Genomic_DNA"/>
</dbReference>
<feature type="transmembrane region" description="Helical" evidence="1">
    <location>
        <begin position="7"/>
        <end position="27"/>
    </location>
</feature>
<keyword evidence="1" id="KW-0472">Membrane</keyword>
<sequence length="183" mass="20618">MTRSVKFIFILTFLGLSAFYLYVLYLAKHPDVSMAYRMYYLEKKTRIWDRNQSLAYIPGTLMDLTNERERCPYLSREGWSIPEKDGSGSAFAGTGGLYFSLHRVPGELTFEGALTANAADTELKISVGDKWSQTVKFDKAGSQKFEISLPAGLFIADPAEPNYLSLQSNHPIMFKTFKLSRAG</sequence>